<feature type="region of interest" description="Disordered" evidence="1">
    <location>
        <begin position="1"/>
        <end position="206"/>
    </location>
</feature>
<feature type="compositionally biased region" description="Basic residues" evidence="1">
    <location>
        <begin position="54"/>
        <end position="85"/>
    </location>
</feature>
<organism evidence="2">
    <name type="scientific">uncultured Nocardioides sp</name>
    <dbReference type="NCBI Taxonomy" id="198441"/>
    <lineage>
        <taxon>Bacteria</taxon>
        <taxon>Bacillati</taxon>
        <taxon>Actinomycetota</taxon>
        <taxon>Actinomycetes</taxon>
        <taxon>Propionibacteriales</taxon>
        <taxon>Nocardioidaceae</taxon>
        <taxon>Nocardioides</taxon>
        <taxon>environmental samples</taxon>
    </lineage>
</organism>
<dbReference type="AlphaFoldDB" id="A0A6J4NMM7"/>
<feature type="compositionally biased region" description="Basic residues" evidence="1">
    <location>
        <begin position="115"/>
        <end position="150"/>
    </location>
</feature>
<protein>
    <submittedName>
        <fullName evidence="2">Uncharacterized protein Q1 colocalized with Q</fullName>
    </submittedName>
</protein>
<reference evidence="2" key="1">
    <citation type="submission" date="2020-02" db="EMBL/GenBank/DDBJ databases">
        <authorList>
            <person name="Meier V. D."/>
        </authorList>
    </citation>
    <scope>NUCLEOTIDE SEQUENCE</scope>
    <source>
        <strain evidence="2">AVDCRST_MAG32</strain>
    </source>
</reference>
<dbReference type="EMBL" id="CADCUM010000087">
    <property type="protein sequence ID" value="CAA9388086.1"/>
    <property type="molecule type" value="Genomic_DNA"/>
</dbReference>
<proteinExistence type="predicted"/>
<gene>
    <name evidence="2" type="ORF">AVDCRST_MAG32-2038</name>
</gene>
<evidence type="ECO:0000313" key="2">
    <source>
        <dbReference type="EMBL" id="CAA9388086.1"/>
    </source>
</evidence>
<name>A0A6J4NMM7_9ACTN</name>
<accession>A0A6J4NMM7</accession>
<evidence type="ECO:0000256" key="1">
    <source>
        <dbReference type="SAM" id="MobiDB-lite"/>
    </source>
</evidence>
<feature type="non-terminal residue" evidence="2">
    <location>
        <position position="1"/>
    </location>
</feature>
<sequence>GGPSRDPPGLGCERGTRRVPRGGGVDARRHAPAGGLLRGDARAAADRPVVSRPERRRHRRRRGPRHGPHHPAPRPRRERRVGRHLPLRDLRPGRPRPGARQRPDAGRGGLELAHRGARRPRCRVPRRLRHGHVRHHRELRRHGGRARHRPARDPRLLDPRRRRGRRARHAPPRRGVGRAAVHRGRPAARPRGRDRHPQPSRAARQL</sequence>
<feature type="non-terminal residue" evidence="2">
    <location>
        <position position="206"/>
    </location>
</feature>
<feature type="compositionally biased region" description="Basic residues" evidence="1">
    <location>
        <begin position="160"/>
        <end position="194"/>
    </location>
</feature>